<accession>A0A0F9LNA2</accession>
<dbReference type="AlphaFoldDB" id="A0A0F9LNA2"/>
<feature type="transmembrane region" description="Helical" evidence="1">
    <location>
        <begin position="6"/>
        <end position="25"/>
    </location>
</feature>
<evidence type="ECO:0000256" key="1">
    <source>
        <dbReference type="SAM" id="Phobius"/>
    </source>
</evidence>
<dbReference type="EMBL" id="LAZR01006921">
    <property type="protein sequence ID" value="KKM88721.1"/>
    <property type="molecule type" value="Genomic_DNA"/>
</dbReference>
<keyword evidence="1" id="KW-0812">Transmembrane</keyword>
<sequence>MTFMDVLLGWLTGDLGFVAVVLWFVQQFMAAQ</sequence>
<comment type="caution">
    <text evidence="2">The sequence shown here is derived from an EMBL/GenBank/DDBJ whole genome shotgun (WGS) entry which is preliminary data.</text>
</comment>
<gene>
    <name evidence="2" type="ORF">LCGC14_1255770</name>
</gene>
<evidence type="ECO:0000313" key="2">
    <source>
        <dbReference type="EMBL" id="KKM88721.1"/>
    </source>
</evidence>
<keyword evidence="1" id="KW-1133">Transmembrane helix</keyword>
<name>A0A0F9LNA2_9ZZZZ</name>
<reference evidence="2" key="1">
    <citation type="journal article" date="2015" name="Nature">
        <title>Complex archaea that bridge the gap between prokaryotes and eukaryotes.</title>
        <authorList>
            <person name="Spang A."/>
            <person name="Saw J.H."/>
            <person name="Jorgensen S.L."/>
            <person name="Zaremba-Niedzwiedzka K."/>
            <person name="Martijn J."/>
            <person name="Lind A.E."/>
            <person name="van Eijk R."/>
            <person name="Schleper C."/>
            <person name="Guy L."/>
            <person name="Ettema T.J."/>
        </authorList>
    </citation>
    <scope>NUCLEOTIDE SEQUENCE</scope>
</reference>
<keyword evidence="1" id="KW-0472">Membrane</keyword>
<organism evidence="2">
    <name type="scientific">marine sediment metagenome</name>
    <dbReference type="NCBI Taxonomy" id="412755"/>
    <lineage>
        <taxon>unclassified sequences</taxon>
        <taxon>metagenomes</taxon>
        <taxon>ecological metagenomes</taxon>
    </lineage>
</organism>
<protein>
    <submittedName>
        <fullName evidence="2">Uncharacterized protein</fullName>
    </submittedName>
</protein>
<proteinExistence type="predicted"/>